<dbReference type="STRING" id="69014.TK0651"/>
<keyword evidence="4" id="KW-1185">Reference proteome</keyword>
<dbReference type="GO" id="GO:0006740">
    <property type="term" value="P:NADPH regeneration"/>
    <property type="evidence" value="ECO:0000318"/>
    <property type="project" value="GO_Central"/>
</dbReference>
<dbReference type="Pfam" id="PF22725">
    <property type="entry name" value="GFO_IDH_MocA_C3"/>
    <property type="match status" value="1"/>
</dbReference>
<sequence>MRKIRLGIVGCGIAAKTLHIPALKELSDIFEVAAVTSRTKEHAVECAELVGGAEVFESYEELLRSGEVDAVDLALPVELNLPFIKKAVENGVHVICEKPISTDVKTGKEIVKIANGSDVVVYIAENFRHVPAFWKAKELIDAGKIGEPVFTSWHVWVGMDEGNPYVHTGWRKSPKHVGGFLSDGGVHHVAAMRLIFGDVAWISAAVRDLSPLLGGLDFMSSLLEFESGVVGTYTAGYSIKGKDRFEIVGTDGRMLVEWDRILLNGEEIGVNPENSYKLEFEDFYRVVMGERENVLGSPLEALKDLAVIEAAVKSNGHRIDLKSLLDWSG</sequence>
<dbReference type="Proteomes" id="UP000000536">
    <property type="component" value="Chromosome"/>
</dbReference>
<dbReference type="InterPro" id="IPR000683">
    <property type="entry name" value="Gfo/Idh/MocA-like_OxRdtase_N"/>
</dbReference>
<name>Q5JF76_THEKO</name>
<dbReference type="OrthoDB" id="25239at2157"/>
<evidence type="ECO:0000313" key="3">
    <source>
        <dbReference type="EMBL" id="BAD84840.1"/>
    </source>
</evidence>
<dbReference type="PANTHER" id="PTHR42840">
    <property type="entry name" value="NAD(P)-BINDING ROSSMANN-FOLD SUPERFAMILY PROTEIN-RELATED"/>
    <property type="match status" value="1"/>
</dbReference>
<dbReference type="Gene3D" id="3.30.360.10">
    <property type="entry name" value="Dihydrodipicolinate Reductase, domain 2"/>
    <property type="match status" value="1"/>
</dbReference>
<protein>
    <submittedName>
        <fullName evidence="3">NAD(P)-dependent dyhydrogenase, Gfo/Idh/MocA family</fullName>
    </submittedName>
</protein>
<dbReference type="GeneID" id="78447165"/>
<dbReference type="GO" id="GO:0000166">
    <property type="term" value="F:nucleotide binding"/>
    <property type="evidence" value="ECO:0007669"/>
    <property type="project" value="InterPro"/>
</dbReference>
<accession>Q5JF76</accession>
<gene>
    <name evidence="3" type="ordered locus">TK0651</name>
</gene>
<dbReference type="GO" id="GO:0016491">
    <property type="term" value="F:oxidoreductase activity"/>
    <property type="evidence" value="ECO:0000318"/>
    <property type="project" value="GO_Central"/>
</dbReference>
<evidence type="ECO:0000313" key="4">
    <source>
        <dbReference type="Proteomes" id="UP000000536"/>
    </source>
</evidence>
<dbReference type="Gene3D" id="3.40.50.720">
    <property type="entry name" value="NAD(P)-binding Rossmann-like Domain"/>
    <property type="match status" value="1"/>
</dbReference>
<dbReference type="PATRIC" id="fig|69014.16.peg.632"/>
<feature type="domain" description="GFO/IDH/MocA-like oxidoreductase" evidence="2">
    <location>
        <begin position="133"/>
        <end position="254"/>
    </location>
</feature>
<feature type="domain" description="Gfo/Idh/MocA-like oxidoreductase N-terminal" evidence="1">
    <location>
        <begin position="4"/>
        <end position="123"/>
    </location>
</feature>
<dbReference type="EMBL" id="AP006878">
    <property type="protein sequence ID" value="BAD84840.1"/>
    <property type="molecule type" value="Genomic_DNA"/>
</dbReference>
<dbReference type="KEGG" id="tko:TK0651"/>
<dbReference type="eggNOG" id="arCOG01622">
    <property type="taxonomic scope" value="Archaea"/>
</dbReference>
<dbReference type="InterPro" id="IPR055170">
    <property type="entry name" value="GFO_IDH_MocA-like_dom"/>
</dbReference>
<dbReference type="HOGENOM" id="CLU_023194_3_1_2"/>
<evidence type="ECO:0000259" key="2">
    <source>
        <dbReference type="Pfam" id="PF22725"/>
    </source>
</evidence>
<dbReference type="SUPFAM" id="SSF51735">
    <property type="entry name" value="NAD(P)-binding Rossmann-fold domains"/>
    <property type="match status" value="1"/>
</dbReference>
<dbReference type="AlphaFoldDB" id="Q5JF76"/>
<reference evidence="3 4" key="1">
    <citation type="journal article" date="2005" name="Genome Res.">
        <title>Complete genome sequence of the hyperthermophilic archaeon Thermococcus kodakaraensis KOD1 and comparison with Pyrococcus genomes.</title>
        <authorList>
            <person name="Fukui T."/>
            <person name="Atomi H."/>
            <person name="Kanai T."/>
            <person name="Matsumi R."/>
            <person name="Fujiwara S."/>
            <person name="Imanaka T."/>
        </authorList>
    </citation>
    <scope>NUCLEOTIDE SEQUENCE [LARGE SCALE GENOMIC DNA]</scope>
    <source>
        <strain evidence="4">ATCC BAA-918 / JCM 12380 / KOD1</strain>
    </source>
</reference>
<dbReference type="PhylomeDB" id="Q5JF76"/>
<dbReference type="RefSeq" id="WP_011249602.1">
    <property type="nucleotide sequence ID" value="NC_006624.1"/>
</dbReference>
<dbReference type="PANTHER" id="PTHR42840:SF5">
    <property type="entry name" value="NAD(P)-BINDING ROSSMANN-FOLD SUPERFAMILY PROTEIN"/>
    <property type="match status" value="1"/>
</dbReference>
<dbReference type="Pfam" id="PF01408">
    <property type="entry name" value="GFO_IDH_MocA"/>
    <property type="match status" value="1"/>
</dbReference>
<proteinExistence type="predicted"/>
<evidence type="ECO:0000259" key="1">
    <source>
        <dbReference type="Pfam" id="PF01408"/>
    </source>
</evidence>
<dbReference type="InParanoid" id="Q5JF76"/>
<dbReference type="EnsemblBacteria" id="BAD84840">
    <property type="protein sequence ID" value="BAD84840"/>
    <property type="gene ID" value="TK0651"/>
</dbReference>
<dbReference type="InterPro" id="IPR036291">
    <property type="entry name" value="NAD(P)-bd_dom_sf"/>
</dbReference>
<dbReference type="SUPFAM" id="SSF55347">
    <property type="entry name" value="Glyceraldehyde-3-phosphate dehydrogenase-like, C-terminal domain"/>
    <property type="match status" value="1"/>
</dbReference>
<organism evidence="3 4">
    <name type="scientific">Thermococcus kodakarensis (strain ATCC BAA-918 / JCM 12380 / KOD1)</name>
    <name type="common">Pyrococcus kodakaraensis (strain KOD1)</name>
    <dbReference type="NCBI Taxonomy" id="69014"/>
    <lineage>
        <taxon>Archaea</taxon>
        <taxon>Methanobacteriati</taxon>
        <taxon>Methanobacteriota</taxon>
        <taxon>Thermococci</taxon>
        <taxon>Thermococcales</taxon>
        <taxon>Thermococcaceae</taxon>
        <taxon>Thermococcus</taxon>
    </lineage>
</organism>